<dbReference type="GO" id="GO:0003677">
    <property type="term" value="F:DNA binding"/>
    <property type="evidence" value="ECO:0007669"/>
    <property type="project" value="UniProtKB-KW"/>
</dbReference>
<comment type="caution">
    <text evidence="6">The sequence shown here is derived from an EMBL/GenBank/DDBJ whole genome shotgun (WGS) entry which is preliminary data.</text>
</comment>
<evidence type="ECO:0000256" key="4">
    <source>
        <dbReference type="ARBA" id="ARBA00023163"/>
    </source>
</evidence>
<keyword evidence="4" id="KW-0804">Transcription</keyword>
<name>W1WVF2_9ZZZZ</name>
<evidence type="ECO:0000256" key="2">
    <source>
        <dbReference type="ARBA" id="ARBA00023015"/>
    </source>
</evidence>
<evidence type="ECO:0000256" key="3">
    <source>
        <dbReference type="ARBA" id="ARBA00023125"/>
    </source>
</evidence>
<dbReference type="Gene3D" id="3.40.50.1360">
    <property type="match status" value="1"/>
</dbReference>
<protein>
    <recommendedName>
        <fullName evidence="5">Sugar-binding domain-containing protein</fullName>
    </recommendedName>
</protein>
<proteinExistence type="inferred from homology"/>
<evidence type="ECO:0000259" key="5">
    <source>
        <dbReference type="Pfam" id="PF04198"/>
    </source>
</evidence>
<dbReference type="PANTHER" id="PTHR34294:SF1">
    <property type="entry name" value="TRANSCRIPTIONAL REGULATOR LSRR"/>
    <property type="match status" value="1"/>
</dbReference>
<dbReference type="AlphaFoldDB" id="W1WVF2"/>
<dbReference type="GO" id="GO:0030246">
    <property type="term" value="F:carbohydrate binding"/>
    <property type="evidence" value="ECO:0007669"/>
    <property type="project" value="InterPro"/>
</dbReference>
<evidence type="ECO:0000313" key="6">
    <source>
        <dbReference type="EMBL" id="ETJ21871.1"/>
    </source>
</evidence>
<dbReference type="InterPro" id="IPR037171">
    <property type="entry name" value="NagB/RpiA_transferase-like"/>
</dbReference>
<dbReference type="PANTHER" id="PTHR34294">
    <property type="entry name" value="TRANSCRIPTIONAL REGULATOR-RELATED"/>
    <property type="match status" value="1"/>
</dbReference>
<feature type="non-terminal residue" evidence="6">
    <location>
        <position position="1"/>
    </location>
</feature>
<dbReference type="EMBL" id="AZMM01018306">
    <property type="protein sequence ID" value="ETJ21871.1"/>
    <property type="molecule type" value="Genomic_DNA"/>
</dbReference>
<dbReference type="SUPFAM" id="SSF100950">
    <property type="entry name" value="NagB/RpiA/CoA transferase-like"/>
    <property type="match status" value="1"/>
</dbReference>
<organism evidence="6">
    <name type="scientific">human gut metagenome</name>
    <dbReference type="NCBI Taxonomy" id="408170"/>
    <lineage>
        <taxon>unclassified sequences</taxon>
        <taxon>metagenomes</taxon>
        <taxon>organismal metagenomes</taxon>
    </lineage>
</organism>
<keyword evidence="2" id="KW-0805">Transcription regulation</keyword>
<gene>
    <name evidence="6" type="ORF">Q604_UNBC18306G0005</name>
</gene>
<dbReference type="InterPro" id="IPR007324">
    <property type="entry name" value="Sugar-bd_dom_put"/>
</dbReference>
<feature type="domain" description="Sugar-binding" evidence="5">
    <location>
        <begin position="2"/>
        <end position="98"/>
    </location>
</feature>
<sequence>PQSSIYNSGYLTDEEMEMLKNDNVVTDICGYGIDIDGNPVETVTTNRIIGINLDTLKTIPIRMGCSSGINKTQAVLGALRGGYINVLVIDEETANAVMIEEVNGK</sequence>
<dbReference type="Pfam" id="PF04198">
    <property type="entry name" value="Sugar-bind"/>
    <property type="match status" value="1"/>
</dbReference>
<keyword evidence="3" id="KW-0238">DNA-binding</keyword>
<dbReference type="InterPro" id="IPR051054">
    <property type="entry name" value="SorC_transcr_regulators"/>
</dbReference>
<reference evidence="6" key="1">
    <citation type="submission" date="2013-12" db="EMBL/GenBank/DDBJ databases">
        <title>A Varibaculum cambriense genome reconstructed from a premature infant gut community with otherwise low bacterial novelty that shifts toward anaerobic metabolism during the third week of life.</title>
        <authorList>
            <person name="Brown C.T."/>
            <person name="Sharon I."/>
            <person name="Thomas B.C."/>
            <person name="Castelle C.J."/>
            <person name="Morowitz M.J."/>
            <person name="Banfield J.F."/>
        </authorList>
    </citation>
    <scope>NUCLEOTIDE SEQUENCE</scope>
</reference>
<evidence type="ECO:0000256" key="1">
    <source>
        <dbReference type="ARBA" id="ARBA00010466"/>
    </source>
</evidence>
<accession>W1WVF2</accession>
<comment type="similarity">
    <text evidence="1">Belongs to the SorC transcriptional regulatory family.</text>
</comment>